<reference evidence="2 3" key="1">
    <citation type="journal article" date="2013" name="J. Microbiol. Biotechnol.">
        <title>Novosphingobium ginsenosidimutans sp. nov., with the ability to convert ginsenoside.</title>
        <authorList>
            <person name="Kim J.K."/>
            <person name="He D."/>
            <person name="Liu Q.M."/>
            <person name="Park H.Y."/>
            <person name="Jung M.S."/>
            <person name="Yoon M.H."/>
            <person name="Kim S.C."/>
            <person name="Im W.T."/>
        </authorList>
    </citation>
    <scope>NUCLEOTIDE SEQUENCE [LARGE SCALE GENOMIC DNA]</scope>
    <source>
        <strain evidence="2 3">FW-6</strain>
    </source>
</reference>
<feature type="domain" description="NIF system FeS cluster assembly NifU N-terminal" evidence="1">
    <location>
        <begin position="31"/>
        <end position="96"/>
    </location>
</feature>
<evidence type="ECO:0000313" key="3">
    <source>
        <dbReference type="Proteomes" id="UP000321172"/>
    </source>
</evidence>
<evidence type="ECO:0000259" key="1">
    <source>
        <dbReference type="Pfam" id="PF01592"/>
    </source>
</evidence>
<name>A0A5B8S936_9SPHN</name>
<dbReference type="EMBL" id="CP042345">
    <property type="protein sequence ID" value="QEA17087.1"/>
    <property type="molecule type" value="Genomic_DNA"/>
</dbReference>
<evidence type="ECO:0000313" key="2">
    <source>
        <dbReference type="EMBL" id="QEA17087.1"/>
    </source>
</evidence>
<dbReference type="KEGG" id="ngf:FRF71_13625"/>
<dbReference type="CDD" id="cd06664">
    <property type="entry name" value="IscU_like"/>
    <property type="match status" value="1"/>
</dbReference>
<dbReference type="Gene3D" id="3.90.1010.10">
    <property type="match status" value="1"/>
</dbReference>
<organism evidence="2 3">
    <name type="scientific">Novosphingobium ginsenosidimutans</name>
    <dbReference type="NCBI Taxonomy" id="1176536"/>
    <lineage>
        <taxon>Bacteria</taxon>
        <taxon>Pseudomonadati</taxon>
        <taxon>Pseudomonadota</taxon>
        <taxon>Alphaproteobacteria</taxon>
        <taxon>Sphingomonadales</taxon>
        <taxon>Sphingomonadaceae</taxon>
        <taxon>Novosphingobium</taxon>
    </lineage>
</organism>
<dbReference type="AlphaFoldDB" id="A0A5B8S936"/>
<dbReference type="Proteomes" id="UP000321172">
    <property type="component" value="Chromosome"/>
</dbReference>
<keyword evidence="3" id="KW-1185">Reference proteome</keyword>
<dbReference type="SUPFAM" id="SSF82649">
    <property type="entry name" value="SufE/NifU"/>
    <property type="match status" value="1"/>
</dbReference>
<dbReference type="RefSeq" id="WP_147091166.1">
    <property type="nucleotide sequence ID" value="NZ_BAABJD010000002.1"/>
</dbReference>
<protein>
    <submittedName>
        <fullName evidence="2">Iron-sulfur cluster assembly scaffold protein</fullName>
    </submittedName>
</protein>
<dbReference type="GO" id="GO:0005506">
    <property type="term" value="F:iron ion binding"/>
    <property type="evidence" value="ECO:0007669"/>
    <property type="project" value="InterPro"/>
</dbReference>
<dbReference type="InterPro" id="IPR002871">
    <property type="entry name" value="NIF_FeS_clus_asmbl_NifU_N"/>
</dbReference>
<proteinExistence type="predicted"/>
<gene>
    <name evidence="2" type="ORF">FRF71_13625</name>
</gene>
<sequence length="144" mass="14745">MSSTTNLYTREVLALATSLSQWPHDPGLPLQGAVRSQTCGSAVTLGLAVGEAGAITGIGLKAQACAIGQASAALFAAQAIGHDENSLRTALREIRTWLNKGGDLPAWPGFATIAAARDYPARHGAITLAWQAALEALSSAPKPG</sequence>
<accession>A0A5B8S936</accession>
<dbReference type="GO" id="GO:0016226">
    <property type="term" value="P:iron-sulfur cluster assembly"/>
    <property type="evidence" value="ECO:0007669"/>
    <property type="project" value="InterPro"/>
</dbReference>
<dbReference type="OrthoDB" id="7857113at2"/>
<dbReference type="GO" id="GO:0051536">
    <property type="term" value="F:iron-sulfur cluster binding"/>
    <property type="evidence" value="ECO:0007669"/>
    <property type="project" value="InterPro"/>
</dbReference>
<dbReference type="Pfam" id="PF01592">
    <property type="entry name" value="NifU_N"/>
    <property type="match status" value="1"/>
</dbReference>